<dbReference type="AlphaFoldDB" id="A0A3B0G4E7"/>
<dbReference type="InterPro" id="IPR012341">
    <property type="entry name" value="6hp_glycosidase-like_sf"/>
</dbReference>
<protein>
    <submittedName>
        <fullName evidence="3">Amylo-alpha-1,6-glucosidase</fullName>
    </submittedName>
</protein>
<dbReference type="InterPro" id="IPR008928">
    <property type="entry name" value="6-hairpin_glycosidase_sf"/>
</dbReference>
<reference evidence="3 4" key="1">
    <citation type="submission" date="2018-10" db="EMBL/GenBank/DDBJ databases">
        <title>Genome-guide identification and characterization of bacteria that degrade polycyclic aromatic hydrocarbons and resist hexavalent chromium simultaneously.</title>
        <authorList>
            <person name="Feng H."/>
        </authorList>
    </citation>
    <scope>NUCLEOTIDE SEQUENCE [LARGE SCALE GENOMIC DNA]</scope>
    <source>
        <strain evidence="3 4">J015</strain>
    </source>
</reference>
<dbReference type="GO" id="GO:0005975">
    <property type="term" value="P:carbohydrate metabolic process"/>
    <property type="evidence" value="ECO:0007669"/>
    <property type="project" value="InterPro"/>
</dbReference>
<feature type="domain" description="Putative glycogen debranching enzyme N-terminal" evidence="1">
    <location>
        <begin position="17"/>
        <end position="193"/>
    </location>
</feature>
<evidence type="ECO:0000313" key="4">
    <source>
        <dbReference type="Proteomes" id="UP000273159"/>
    </source>
</evidence>
<dbReference type="EMBL" id="RBNH01000004">
    <property type="protein sequence ID" value="RKO25397.1"/>
    <property type="molecule type" value="Genomic_DNA"/>
</dbReference>
<proteinExistence type="predicted"/>
<dbReference type="Proteomes" id="UP000273159">
    <property type="component" value="Unassembled WGS sequence"/>
</dbReference>
<comment type="caution">
    <text evidence="3">The sequence shown here is derived from an EMBL/GenBank/DDBJ whole genome shotgun (WGS) entry which is preliminary data.</text>
</comment>
<dbReference type="Pfam" id="PF14742">
    <property type="entry name" value="GDE_N_bis"/>
    <property type="match status" value="1"/>
</dbReference>
<dbReference type="RefSeq" id="WP_120691957.1">
    <property type="nucleotide sequence ID" value="NZ_RBNH01000004.1"/>
</dbReference>
<accession>A0A3B0G4E7</accession>
<name>A0A3B0G4E7_PSEPS</name>
<evidence type="ECO:0000259" key="2">
    <source>
        <dbReference type="Pfam" id="PF22422"/>
    </source>
</evidence>
<dbReference type="SUPFAM" id="SSF48208">
    <property type="entry name" value="Six-hairpin glycosidases"/>
    <property type="match status" value="1"/>
</dbReference>
<evidence type="ECO:0000313" key="3">
    <source>
        <dbReference type="EMBL" id="RKO25397.1"/>
    </source>
</evidence>
<dbReference type="InterPro" id="IPR032856">
    <property type="entry name" value="GDE_N_bis"/>
</dbReference>
<sequence>MTHQPFMHDLSGVFAAPVQAWSEADGQIRGTEAQGIYCSDERVISAVLLTVEGVEPRWVSTQTHGADTVGYLSFIRTDPSVADPLVSLRRTRSADGAGVSESIEIVSALSSPATFAVEIRMTADNTPLEKIKQGQYATDLPQVRTDGWQWRDAHTHLQLAFTGSPTLHADKAEVTATWLVTVPAGGSTEVSWRLEAHDSAAPMIAPRTRELAVPEQSGPAEEAPQDHGSADIARLLHHAVSDLNGLRMADRESPDDTFLAAGAPWFFTMFGRDSLIAARMLLPIDTTLAAGTLRALAKRQGVQADTATAEQPGKILHEVRRVTNTVTLDGKVSLPPVYYGTIDATPLWIMLLHEAWQAGMPEDEVRDLMPHLERALGWLREHADSDGDGFLEYLDTTGHGLANQGWKDSGDSIRWHDGNLAEGSIALCEVQGYAYAAALAGADLLEAFSGADATAEAAEWRGYAAAMSDRFRASFWCEDDLGRYPAIALDAAKNPVDGVASNMGHLLGTGILNAEETEIVVRRLMDPSMYSGYGIRTISTSNAAYWPTRYHAGSVWTHDSAMILGGLLAERYFEEARKLAGGLLRAAHGFNWRLPELFAGHAAADTWPPVPYPASCRPQAWAAASAVPVAQALGYLEPAALRGGLTVIGLEAAPV</sequence>
<gene>
    <name evidence="3" type="ORF">D7Z96_06205</name>
</gene>
<dbReference type="Pfam" id="PF22422">
    <property type="entry name" value="MGH1-like_GH"/>
    <property type="match status" value="1"/>
</dbReference>
<reference evidence="4" key="2">
    <citation type="submission" date="2018-10" db="EMBL/GenBank/DDBJ databases">
        <authorList>
            <person name="Wang Y."/>
            <person name="Wang J."/>
            <person name="Yang X."/>
            <person name="Wang Z."/>
            <person name="Huang Y."/>
        </authorList>
    </citation>
    <scope>NUCLEOTIDE SEQUENCE [LARGE SCALE GENOMIC DNA]</scope>
    <source>
        <strain evidence="4">J015</strain>
    </source>
</reference>
<dbReference type="Gene3D" id="1.50.10.10">
    <property type="match status" value="1"/>
</dbReference>
<organism evidence="3 4">
    <name type="scientific">Pseudarthrobacter phenanthrenivorans</name>
    <name type="common">Arthrobacter phenanthrenivorans</name>
    <dbReference type="NCBI Taxonomy" id="361575"/>
    <lineage>
        <taxon>Bacteria</taxon>
        <taxon>Bacillati</taxon>
        <taxon>Actinomycetota</taxon>
        <taxon>Actinomycetes</taxon>
        <taxon>Micrococcales</taxon>
        <taxon>Micrococcaceae</taxon>
        <taxon>Pseudarthrobacter</taxon>
    </lineage>
</organism>
<dbReference type="InterPro" id="IPR054491">
    <property type="entry name" value="MGH1-like_GH"/>
</dbReference>
<evidence type="ECO:0000259" key="1">
    <source>
        <dbReference type="Pfam" id="PF14742"/>
    </source>
</evidence>
<feature type="domain" description="Mannosylglycerate hydrolase MGH1-like glycoside hydrolase" evidence="2">
    <location>
        <begin position="342"/>
        <end position="587"/>
    </location>
</feature>